<dbReference type="PROSITE" id="PS50853">
    <property type="entry name" value="FN3"/>
    <property type="match status" value="1"/>
</dbReference>
<keyword evidence="3" id="KW-0732">Signal</keyword>
<dbReference type="Pfam" id="PF00041">
    <property type="entry name" value="fn3"/>
    <property type="match status" value="1"/>
</dbReference>
<sequence length="1839" mass="196810">MSLHAIFHRYAGRRIAGLLCLVMAFTSLFGGVSHRAVAASAGELAGPSAETQTPVTVRVYASDDAFVRGGSNANTKFGATTPAALQVKNYSGTNAVDKREAFIKFDLSGVPGVITGASLNLYGAVTDGAQPGGKPVNLAVYGVADDAWTGTEITWNASPVKGNAVAGPITMLNNKPADWYAADVTAYVASGQLADQTASIALVDSSLANCFVSFHSMEASNKPYLTITYTPAGAADTEPPVWPEGAQLSGVLSGPTSVRLDWSPAQDVSGIFSYRIYANGVQLGSVPGTVNSYEAASLIPGETYDFRVEAADPAFRWSTDGPGIQVTVPVTEQKLFPTDDTYVNAGTKADMNYGSDASLLVKKNAVDLTRESLLKFDLGSAIEDIGSAVLYVYAVTNDGGGTTVTNELFSASPEQWTEAAATWNTKPEARDFLQSFTADRTPKWFALDATAYVKGQAAAGKAASFLISQNVQNGINVIINSKENAANKPYLQISKSRTNPDAPAWGSSSSVTVMHEGEDEIGVNWTPAAGAETYNVYANGVLAGTVSGSTTAYTVTGLAVGKPYTIKLEAGKAGKWSTDGPFATAGTRETKFAPSQLGNVYLSSEELSMKLLTGRTSVSWTIKDVWGSQVASGVAAPLNGEALIAFPASLRGYFTLEAAAEAANRDPITLETTFTVLTPYDVSQIADSPFGVNTHLTWAPKGWIPDLTDLIAKAGIKNVREASEWNSVEKQKGVYTVPASPVAAEYFNDFREKALDQLWVLAYTNPFYDANSTPYTDEGREGFANHAKAVLDAYNGADPASPEYTRFLKQVEVYNEFNIGFGDRGTGPADSKPEYYYPLLKKTYETVKASHPDTIVSGMSTAGVPLSWLESVMKLGGVNYMDTIAIHPYVYPKDPEMIVKSFKDVNDLVKKYNGGQTKPIWLTEIGWPTHNTLSGVSEKKSADNLVRSYVLSLANGVEKIYWYDFMNDGTNPAHNEDNFGLIRNKADRLGAYTPKPAFTAYAVMIRQLSEADFDADLSATGSYYHYLFKKGSEEVRVAWAVEPTPVVIRAQAPIRIVDLMGNETVYTPIQGKVYMTLNGEAVYIHGPIEGIDEDLTFVLTGEASLVNEDGKLKLTVANAADSSLSGTLELNGEIYPFEAAAGTGQTLAIRVPGLDREGVVSVRGKLVSAAGHPIGMVYADIPFQKPFAVNVKPFLSSVPGEAPSVQVIVENHAVETPIVLSGIDWSVGELSGTAASRTIAPSTVLTESIPLPGFAEGKSYPLDITVVLEGYDPVHVVSSIDFNRVVYRGGTADPVAIDLSSGTNRIKADAYMGPDDISGSFELSWDETNFYLDADIVDDAFQYPFVGQEIYKNDSIQFGMAGGIPGTVTYNYEIGVSLTAQGPQIYFYNAPQGIPLGIHDNGDIDLDVIRDEERKVTKYRLKMPWRELEPMKPAAGNVISFSMLVNENDAGSRDGYIEWGSGIGSAKDPTQYRAIVLMDAGGRADITPPATVAALEGTQRNGWYVTGVQASLSATDDESGVASTSYSLDGGTTWLPYEAPLTFEQDGSYSIAYRSTDQAGNMETVQTTAFRIDRTAPTASISYSITAQTNQAVVATITPSEPVTITNNGGANAFMFLANGSFTFEFADEAGNSGSATAVVNNIVSSAGGAPGKPALSDDNGHDTGLMDGSYQVKMNLWWGNNGAIYKLYENDVLIDTQLLADRSPNAQSAVTSITHKTNGTYRYVAELTNAFGTTRSDVLTVRVKDAAPGKPVLSDDNWDGDGNFSVSMNMWWGTNGTTYRLYENGVLIDTQTLSDRTPQAQSAVTAIQGRQAGTYVYRCELVNEAGITSSETKIVKVK</sequence>
<dbReference type="NCBIfam" id="NF047446">
    <property type="entry name" value="barrel_OmpL47"/>
    <property type="match status" value="1"/>
</dbReference>
<dbReference type="Gene3D" id="2.60.40.1190">
    <property type="match status" value="1"/>
</dbReference>
<dbReference type="InterPro" id="IPR017853">
    <property type="entry name" value="GH"/>
</dbReference>
<evidence type="ECO:0000256" key="2">
    <source>
        <dbReference type="ARBA" id="ARBA00022525"/>
    </source>
</evidence>
<evidence type="ECO:0000256" key="3">
    <source>
        <dbReference type="ARBA" id="ARBA00022729"/>
    </source>
</evidence>
<dbReference type="InterPro" id="IPR013783">
    <property type="entry name" value="Ig-like_fold"/>
</dbReference>
<dbReference type="GO" id="GO:0005576">
    <property type="term" value="C:extracellular region"/>
    <property type="evidence" value="ECO:0007669"/>
    <property type="project" value="UniProtKB-SubCell"/>
</dbReference>
<dbReference type="SUPFAM" id="SSF51445">
    <property type="entry name" value="(Trans)glycosidases"/>
    <property type="match status" value="1"/>
</dbReference>
<protein>
    <recommendedName>
        <fullName evidence="4">Fibronectin type-III domain-containing protein</fullName>
    </recommendedName>
</protein>
<dbReference type="OrthoDB" id="581851at2"/>
<comment type="caution">
    <text evidence="5">The sequence shown here is derived from an EMBL/GenBank/DDBJ whole genome shotgun (WGS) entry which is preliminary data.</text>
</comment>
<dbReference type="SUPFAM" id="SSF49265">
    <property type="entry name" value="Fibronectin type III"/>
    <property type="match status" value="2"/>
</dbReference>
<dbReference type="GO" id="GO:0016052">
    <property type="term" value="P:carbohydrate catabolic process"/>
    <property type="evidence" value="ECO:0007669"/>
    <property type="project" value="InterPro"/>
</dbReference>
<dbReference type="InterPro" id="IPR014756">
    <property type="entry name" value="Ig_E-set"/>
</dbReference>
<gene>
    <name evidence="5" type="ORF">DQG23_29390</name>
</gene>
<reference evidence="5 6" key="1">
    <citation type="journal article" date="2009" name="Int. J. Syst. Evol. Microbiol.">
        <title>Paenibacillus contaminans sp. nov., isolated from a contaminated laboratory plate.</title>
        <authorList>
            <person name="Chou J.H."/>
            <person name="Lee J.H."/>
            <person name="Lin M.C."/>
            <person name="Chang P.S."/>
            <person name="Arun A.B."/>
            <person name="Young C.C."/>
            <person name="Chen W.M."/>
        </authorList>
    </citation>
    <scope>NUCLEOTIDE SEQUENCE [LARGE SCALE GENOMIC DNA]</scope>
    <source>
        <strain evidence="5 6">CKOBP-6</strain>
    </source>
</reference>
<name>A0A329MFV6_9BACL</name>
<dbReference type="InterPro" id="IPR003961">
    <property type="entry name" value="FN3_dom"/>
</dbReference>
<dbReference type="GO" id="GO:0006032">
    <property type="term" value="P:chitin catabolic process"/>
    <property type="evidence" value="ECO:0007669"/>
    <property type="project" value="InterPro"/>
</dbReference>
<keyword evidence="6" id="KW-1185">Reference proteome</keyword>
<evidence type="ECO:0000313" key="5">
    <source>
        <dbReference type="EMBL" id="RAV16107.1"/>
    </source>
</evidence>
<dbReference type="GO" id="GO:0004568">
    <property type="term" value="F:chitinase activity"/>
    <property type="evidence" value="ECO:0007669"/>
    <property type="project" value="InterPro"/>
</dbReference>
<dbReference type="PANTHER" id="PTHR12631:SF10">
    <property type="entry name" value="BETA-XYLOSIDASE-LIKE PROTEIN-RELATED"/>
    <property type="match status" value="1"/>
</dbReference>
<dbReference type="NCBIfam" id="NF033679">
    <property type="entry name" value="DNRLRE_dom"/>
    <property type="match status" value="2"/>
</dbReference>
<dbReference type="InterPro" id="IPR010502">
    <property type="entry name" value="Carb-bd_dom_fam9"/>
</dbReference>
<evidence type="ECO:0000259" key="4">
    <source>
        <dbReference type="PROSITE" id="PS50853"/>
    </source>
</evidence>
<dbReference type="CDD" id="cd00063">
    <property type="entry name" value="FN3"/>
    <property type="match status" value="2"/>
</dbReference>
<dbReference type="SUPFAM" id="SSF81296">
    <property type="entry name" value="E set domains"/>
    <property type="match status" value="2"/>
</dbReference>
<evidence type="ECO:0000256" key="1">
    <source>
        <dbReference type="ARBA" id="ARBA00004613"/>
    </source>
</evidence>
<dbReference type="PANTHER" id="PTHR12631">
    <property type="entry name" value="ALPHA-L-IDURONIDASE"/>
    <property type="match status" value="1"/>
</dbReference>
<dbReference type="Gene3D" id="2.60.40.10">
    <property type="entry name" value="Immunoglobulins"/>
    <property type="match status" value="4"/>
</dbReference>
<dbReference type="Proteomes" id="UP000250369">
    <property type="component" value="Unassembled WGS sequence"/>
</dbReference>
<dbReference type="SMART" id="SM00060">
    <property type="entry name" value="FN3"/>
    <property type="match status" value="2"/>
</dbReference>
<organism evidence="5 6">
    <name type="scientific">Paenibacillus contaminans</name>
    <dbReference type="NCBI Taxonomy" id="450362"/>
    <lineage>
        <taxon>Bacteria</taxon>
        <taxon>Bacillati</taxon>
        <taxon>Bacillota</taxon>
        <taxon>Bacilli</taxon>
        <taxon>Bacillales</taxon>
        <taxon>Paenibacillaceae</taxon>
        <taxon>Paenibacillus</taxon>
    </lineage>
</organism>
<dbReference type="InterPro" id="IPR051923">
    <property type="entry name" value="Glycosyl_Hydrolase_39"/>
</dbReference>
<dbReference type="InterPro" id="IPR055372">
    <property type="entry name" value="CBM96"/>
</dbReference>
<dbReference type="Gene3D" id="3.20.20.80">
    <property type="entry name" value="Glycosidases"/>
    <property type="match status" value="1"/>
</dbReference>
<dbReference type="InterPro" id="IPR024655">
    <property type="entry name" value="Asl1_glyco_hydro_catalytic"/>
</dbReference>
<dbReference type="CDD" id="cd09621">
    <property type="entry name" value="CBM9_like_5"/>
    <property type="match status" value="1"/>
</dbReference>
<proteinExistence type="predicted"/>
<dbReference type="InterPro" id="IPR058094">
    <property type="entry name" value="Ig-like_OmpL47-like"/>
</dbReference>
<dbReference type="SUPFAM" id="SSF49344">
    <property type="entry name" value="CBD9-like"/>
    <property type="match status" value="1"/>
</dbReference>
<dbReference type="Gene3D" id="3.30.1920.20">
    <property type="match status" value="1"/>
</dbReference>
<feature type="domain" description="Fibronectin type-III" evidence="4">
    <location>
        <begin position="239"/>
        <end position="331"/>
    </location>
</feature>
<dbReference type="InterPro" id="IPR036116">
    <property type="entry name" value="FN3_sf"/>
</dbReference>
<keyword evidence="2" id="KW-0964">Secreted</keyword>
<dbReference type="EMBL" id="QMFB01000022">
    <property type="protein sequence ID" value="RAV16107.1"/>
    <property type="molecule type" value="Genomic_DNA"/>
</dbReference>
<dbReference type="Pfam" id="PF11790">
    <property type="entry name" value="Glyco_hydro_cc"/>
    <property type="match status" value="1"/>
</dbReference>
<dbReference type="GO" id="GO:0030246">
    <property type="term" value="F:carbohydrate binding"/>
    <property type="evidence" value="ECO:0007669"/>
    <property type="project" value="InterPro"/>
</dbReference>
<accession>A0A329MFV6</accession>
<evidence type="ECO:0000313" key="6">
    <source>
        <dbReference type="Proteomes" id="UP000250369"/>
    </source>
</evidence>
<comment type="subcellular location">
    <subcellularLocation>
        <location evidence="1">Secreted</location>
    </subcellularLocation>
</comment>
<dbReference type="Pfam" id="PF06452">
    <property type="entry name" value="CBM9_1"/>
    <property type="match status" value="1"/>
</dbReference>
<dbReference type="Pfam" id="PF24517">
    <property type="entry name" value="CBM96"/>
    <property type="match status" value="2"/>
</dbReference>